<dbReference type="EMBL" id="BAABME010004659">
    <property type="protein sequence ID" value="GAA0163110.1"/>
    <property type="molecule type" value="Genomic_DNA"/>
</dbReference>
<organism evidence="1 2">
    <name type="scientific">Lithospermum erythrorhizon</name>
    <name type="common">Purple gromwell</name>
    <name type="synonym">Lithospermum officinale var. erythrorhizon</name>
    <dbReference type="NCBI Taxonomy" id="34254"/>
    <lineage>
        <taxon>Eukaryota</taxon>
        <taxon>Viridiplantae</taxon>
        <taxon>Streptophyta</taxon>
        <taxon>Embryophyta</taxon>
        <taxon>Tracheophyta</taxon>
        <taxon>Spermatophyta</taxon>
        <taxon>Magnoliopsida</taxon>
        <taxon>eudicotyledons</taxon>
        <taxon>Gunneridae</taxon>
        <taxon>Pentapetalae</taxon>
        <taxon>asterids</taxon>
        <taxon>lamiids</taxon>
        <taxon>Boraginales</taxon>
        <taxon>Boraginaceae</taxon>
        <taxon>Boraginoideae</taxon>
        <taxon>Lithospermeae</taxon>
        <taxon>Lithospermum</taxon>
    </lineage>
</organism>
<accession>A0AAV3QHX0</accession>
<dbReference type="AlphaFoldDB" id="A0AAV3QHX0"/>
<reference evidence="1 2" key="1">
    <citation type="submission" date="2024-01" db="EMBL/GenBank/DDBJ databases">
        <title>The complete chloroplast genome sequence of Lithospermum erythrorhizon: insights into the phylogenetic relationship among Boraginaceae species and the maternal lineages of purple gromwells.</title>
        <authorList>
            <person name="Okada T."/>
            <person name="Watanabe K."/>
        </authorList>
    </citation>
    <scope>NUCLEOTIDE SEQUENCE [LARGE SCALE GENOMIC DNA]</scope>
</reference>
<evidence type="ECO:0000313" key="1">
    <source>
        <dbReference type="EMBL" id="GAA0163110.1"/>
    </source>
</evidence>
<sequence length="76" mass="8119">MIVLYDGSEGPPSPFGALSSHSKGFLGYPLHRSGLREGVIPYGSELGQPMCLLVPLPRIVLLVTRAKNSNQSLDPS</sequence>
<comment type="caution">
    <text evidence="1">The sequence shown here is derived from an EMBL/GenBank/DDBJ whole genome shotgun (WGS) entry which is preliminary data.</text>
</comment>
<proteinExistence type="predicted"/>
<protein>
    <submittedName>
        <fullName evidence="1">Uncharacterized protein</fullName>
    </submittedName>
</protein>
<dbReference type="Proteomes" id="UP001454036">
    <property type="component" value="Unassembled WGS sequence"/>
</dbReference>
<gene>
    <name evidence="1" type="ORF">LIER_19062</name>
</gene>
<keyword evidence="2" id="KW-1185">Reference proteome</keyword>
<evidence type="ECO:0000313" key="2">
    <source>
        <dbReference type="Proteomes" id="UP001454036"/>
    </source>
</evidence>
<name>A0AAV3QHX0_LITER</name>